<proteinExistence type="predicted"/>
<reference evidence="2 3" key="1">
    <citation type="journal article" date="2019" name="Int. J. Syst. Evol. Microbiol.">
        <title>The Global Catalogue of Microorganisms (GCM) 10K type strain sequencing project: providing services to taxonomists for standard genome sequencing and annotation.</title>
        <authorList>
            <consortium name="The Broad Institute Genomics Platform"/>
            <consortium name="The Broad Institute Genome Sequencing Center for Infectious Disease"/>
            <person name="Wu L."/>
            <person name="Ma J."/>
        </authorList>
    </citation>
    <scope>NUCLEOTIDE SEQUENCE [LARGE SCALE GENOMIC DNA]</scope>
    <source>
        <strain evidence="2 3">JCM 13850</strain>
    </source>
</reference>
<evidence type="ECO:0000313" key="3">
    <source>
        <dbReference type="Proteomes" id="UP001501020"/>
    </source>
</evidence>
<organism evidence="2 3">
    <name type="scientific">Actinomadura napierensis</name>
    <dbReference type="NCBI Taxonomy" id="267854"/>
    <lineage>
        <taxon>Bacteria</taxon>
        <taxon>Bacillati</taxon>
        <taxon>Actinomycetota</taxon>
        <taxon>Actinomycetes</taxon>
        <taxon>Streptosporangiales</taxon>
        <taxon>Thermomonosporaceae</taxon>
        <taxon>Actinomadura</taxon>
    </lineage>
</organism>
<name>A0ABN2ZWQ1_9ACTN</name>
<feature type="region of interest" description="Disordered" evidence="1">
    <location>
        <begin position="1"/>
        <end position="102"/>
    </location>
</feature>
<dbReference type="Gene3D" id="3.40.50.300">
    <property type="entry name" value="P-loop containing nucleotide triphosphate hydrolases"/>
    <property type="match status" value="2"/>
</dbReference>
<keyword evidence="3" id="KW-1185">Reference proteome</keyword>
<feature type="compositionally biased region" description="Basic and acidic residues" evidence="1">
    <location>
        <begin position="65"/>
        <end position="85"/>
    </location>
</feature>
<feature type="compositionally biased region" description="Low complexity" evidence="1">
    <location>
        <begin position="24"/>
        <end position="33"/>
    </location>
</feature>
<protein>
    <submittedName>
        <fullName evidence="2">ATPase</fullName>
    </submittedName>
</protein>
<feature type="compositionally biased region" description="Gly residues" evidence="1">
    <location>
        <begin position="1"/>
        <end position="11"/>
    </location>
</feature>
<dbReference type="InterPro" id="IPR027417">
    <property type="entry name" value="P-loop_NTPase"/>
</dbReference>
<gene>
    <name evidence="2" type="ORF">GCM10009727_52020</name>
</gene>
<sequence>MTGPYSGGSGASPGAPPVPPAGPVAPGTPSAAVQQPLLSEHPPPSLKRDAALSGKARRKAAKQTARREREEKRAELAAKRQENRAGGRRPGPRGFTGKGGGRVSYVEAPPEWRGTTVQVCGLWPFGAGSGTPMIGVPVGRELGSGAALCCDPISWFQRAGLIHNPSCLVLGKPGLGKSSLIRRMVLGLTGVGVFPMVLGDLKPDYTDLITALGGQVIKLGRGLGSLNVLDPGESGGAVAKLTGRARQKLAADAHGRRLNMVSALMTVLRGAPIPDTERTILNAALRVLDDRHHGVPILPDLIRCIDEGPDAVRAVTLARGSEDRYRAAVDPLHASLLGLLDGPMGETFAAHTTTPIQLDAPGGVCIDISGIDDADAELQAAVLLACWSDGFGAVEAAHALADEGLGPQRHFFVVLDELWRVLRAGRGLVDRVDALTRLNRQYGLGQAMITHTMADLLALPDEADRMKAKGFAERAGMVICGGLPMAEMPALTEVVRMSSAERDMIVDWSSPPSWDPSLNKDGDPPGRGKFLVKVGGRPGIPFHVDFTPAEREVNDTNKRWMHSTTRVNR</sequence>
<dbReference type="Proteomes" id="UP001501020">
    <property type="component" value="Unassembled WGS sequence"/>
</dbReference>
<comment type="caution">
    <text evidence="2">The sequence shown here is derived from an EMBL/GenBank/DDBJ whole genome shotgun (WGS) entry which is preliminary data.</text>
</comment>
<dbReference type="RefSeq" id="WP_344272219.1">
    <property type="nucleotide sequence ID" value="NZ_BAAAMR010000050.1"/>
</dbReference>
<feature type="compositionally biased region" description="Pro residues" evidence="1">
    <location>
        <begin position="14"/>
        <end position="23"/>
    </location>
</feature>
<dbReference type="EMBL" id="BAAAMR010000050">
    <property type="protein sequence ID" value="GAA2148867.1"/>
    <property type="molecule type" value="Genomic_DNA"/>
</dbReference>
<accession>A0ABN2ZWQ1</accession>
<evidence type="ECO:0000313" key="2">
    <source>
        <dbReference type="EMBL" id="GAA2148867.1"/>
    </source>
</evidence>
<dbReference type="SUPFAM" id="SSF52540">
    <property type="entry name" value="P-loop containing nucleoside triphosphate hydrolases"/>
    <property type="match status" value="1"/>
</dbReference>
<evidence type="ECO:0000256" key="1">
    <source>
        <dbReference type="SAM" id="MobiDB-lite"/>
    </source>
</evidence>